<dbReference type="AlphaFoldDB" id="A0A3M6UM89"/>
<dbReference type="EMBL" id="RCHS01001203">
    <property type="protein sequence ID" value="RMX54750.1"/>
    <property type="molecule type" value="Genomic_DNA"/>
</dbReference>
<name>A0A3M6UM89_POCDA</name>
<sequence>MARAGTLPSYLYQREIQPGEPVSLERSDLEEQQEKDKEEDGMLEYDSPRSDEESAHDETAFDVGGIPSLEREANFLFGRVSRFGRSIHFNSRILLS</sequence>
<evidence type="ECO:0000256" key="1">
    <source>
        <dbReference type="SAM" id="MobiDB-lite"/>
    </source>
</evidence>
<keyword evidence="3" id="KW-1185">Reference proteome</keyword>
<gene>
    <name evidence="2" type="ORF">pdam_00020446</name>
</gene>
<proteinExistence type="predicted"/>
<reference evidence="2 3" key="1">
    <citation type="journal article" date="2018" name="Sci. Rep.">
        <title>Comparative analysis of the Pocillopora damicornis genome highlights role of immune system in coral evolution.</title>
        <authorList>
            <person name="Cunning R."/>
            <person name="Bay R.A."/>
            <person name="Gillette P."/>
            <person name="Baker A.C."/>
            <person name="Traylor-Knowles N."/>
        </authorList>
    </citation>
    <scope>NUCLEOTIDE SEQUENCE [LARGE SCALE GENOMIC DNA]</scope>
    <source>
        <strain evidence="2">RSMAS</strain>
        <tissue evidence="2">Whole animal</tissue>
    </source>
</reference>
<accession>A0A3M6UM89</accession>
<dbReference type="Proteomes" id="UP000275408">
    <property type="component" value="Unassembled WGS sequence"/>
</dbReference>
<comment type="caution">
    <text evidence="2">The sequence shown here is derived from an EMBL/GenBank/DDBJ whole genome shotgun (WGS) entry which is preliminary data.</text>
</comment>
<evidence type="ECO:0000313" key="3">
    <source>
        <dbReference type="Proteomes" id="UP000275408"/>
    </source>
</evidence>
<evidence type="ECO:0000313" key="2">
    <source>
        <dbReference type="EMBL" id="RMX54750.1"/>
    </source>
</evidence>
<feature type="compositionally biased region" description="Basic and acidic residues" evidence="1">
    <location>
        <begin position="23"/>
        <end position="59"/>
    </location>
</feature>
<feature type="region of interest" description="Disordered" evidence="1">
    <location>
        <begin position="1"/>
        <end position="64"/>
    </location>
</feature>
<organism evidence="2 3">
    <name type="scientific">Pocillopora damicornis</name>
    <name type="common">Cauliflower coral</name>
    <name type="synonym">Millepora damicornis</name>
    <dbReference type="NCBI Taxonomy" id="46731"/>
    <lineage>
        <taxon>Eukaryota</taxon>
        <taxon>Metazoa</taxon>
        <taxon>Cnidaria</taxon>
        <taxon>Anthozoa</taxon>
        <taxon>Hexacorallia</taxon>
        <taxon>Scleractinia</taxon>
        <taxon>Astrocoeniina</taxon>
        <taxon>Pocilloporidae</taxon>
        <taxon>Pocillopora</taxon>
    </lineage>
</organism>
<protein>
    <submittedName>
        <fullName evidence="2">Uncharacterized protein</fullName>
    </submittedName>
</protein>